<dbReference type="Proteomes" id="UP001278500">
    <property type="component" value="Unassembled WGS sequence"/>
</dbReference>
<dbReference type="PANTHER" id="PTHR33048">
    <property type="entry name" value="PTH11-LIKE INTEGRAL MEMBRANE PROTEIN (AFU_ORTHOLOGUE AFUA_5G11245)"/>
    <property type="match status" value="1"/>
</dbReference>
<dbReference type="Pfam" id="PF20684">
    <property type="entry name" value="Fung_rhodopsin"/>
    <property type="match status" value="1"/>
</dbReference>
<feature type="transmembrane region" description="Helical" evidence="7">
    <location>
        <begin position="149"/>
        <end position="168"/>
    </location>
</feature>
<comment type="subcellular location">
    <subcellularLocation>
        <location evidence="1">Membrane</location>
        <topology evidence="1">Multi-pass membrane protein</topology>
    </subcellularLocation>
</comment>
<gene>
    <name evidence="9" type="ORF">B0H65DRAFT_547325</name>
</gene>
<dbReference type="GeneID" id="87866661"/>
<dbReference type="InterPro" id="IPR049326">
    <property type="entry name" value="Rhodopsin_dom_fungi"/>
</dbReference>
<dbReference type="AlphaFoldDB" id="A0AAE0JH18"/>
<proteinExistence type="inferred from homology"/>
<comment type="similarity">
    <text evidence="5">Belongs to the SAT4 family.</text>
</comment>
<evidence type="ECO:0000256" key="4">
    <source>
        <dbReference type="ARBA" id="ARBA00023136"/>
    </source>
</evidence>
<evidence type="ECO:0000259" key="8">
    <source>
        <dbReference type="Pfam" id="PF20684"/>
    </source>
</evidence>
<keyword evidence="4 7" id="KW-0472">Membrane</keyword>
<organism evidence="9 10">
    <name type="scientific">Neurospora tetraspora</name>
    <dbReference type="NCBI Taxonomy" id="94610"/>
    <lineage>
        <taxon>Eukaryota</taxon>
        <taxon>Fungi</taxon>
        <taxon>Dikarya</taxon>
        <taxon>Ascomycota</taxon>
        <taxon>Pezizomycotina</taxon>
        <taxon>Sordariomycetes</taxon>
        <taxon>Sordariomycetidae</taxon>
        <taxon>Sordariales</taxon>
        <taxon>Sordariaceae</taxon>
        <taxon>Neurospora</taxon>
    </lineage>
</organism>
<evidence type="ECO:0000313" key="9">
    <source>
        <dbReference type="EMBL" id="KAK3347501.1"/>
    </source>
</evidence>
<accession>A0AAE0JH18</accession>
<keyword evidence="3 7" id="KW-1133">Transmembrane helix</keyword>
<feature type="domain" description="Rhodopsin" evidence="8">
    <location>
        <begin position="84"/>
        <end position="329"/>
    </location>
</feature>
<evidence type="ECO:0000256" key="6">
    <source>
        <dbReference type="SAM" id="MobiDB-lite"/>
    </source>
</evidence>
<dbReference type="RefSeq" id="XP_062682583.1">
    <property type="nucleotide sequence ID" value="XM_062829507.1"/>
</dbReference>
<feature type="transmembrane region" description="Helical" evidence="7">
    <location>
        <begin position="270"/>
        <end position="291"/>
    </location>
</feature>
<reference evidence="9" key="2">
    <citation type="submission" date="2023-06" db="EMBL/GenBank/DDBJ databases">
        <authorList>
            <consortium name="Lawrence Berkeley National Laboratory"/>
            <person name="Haridas S."/>
            <person name="Hensen N."/>
            <person name="Bonometti L."/>
            <person name="Westerberg I."/>
            <person name="Brannstrom I.O."/>
            <person name="Guillou S."/>
            <person name="Cros-Aarteil S."/>
            <person name="Calhoun S."/>
            <person name="Kuo A."/>
            <person name="Mondo S."/>
            <person name="Pangilinan J."/>
            <person name="Riley R."/>
            <person name="Labutti K."/>
            <person name="Andreopoulos B."/>
            <person name="Lipzen A."/>
            <person name="Chen C."/>
            <person name="Yanf M."/>
            <person name="Daum C."/>
            <person name="Ng V."/>
            <person name="Clum A."/>
            <person name="Steindorff A."/>
            <person name="Ohm R."/>
            <person name="Martin F."/>
            <person name="Silar P."/>
            <person name="Natvig D."/>
            <person name="Lalanne C."/>
            <person name="Gautier V."/>
            <person name="Ament-Velasquez S.L."/>
            <person name="Kruys A."/>
            <person name="Hutchinson M.I."/>
            <person name="Powell A.J."/>
            <person name="Barry K."/>
            <person name="Miller A.N."/>
            <person name="Grigoriev I.V."/>
            <person name="Debuchy R."/>
            <person name="Gladieux P."/>
            <person name="Thoren M.H."/>
            <person name="Johannesson H."/>
        </authorList>
    </citation>
    <scope>NUCLEOTIDE SEQUENCE</scope>
    <source>
        <strain evidence="9">CBS 560.94</strain>
    </source>
</reference>
<evidence type="ECO:0000256" key="1">
    <source>
        <dbReference type="ARBA" id="ARBA00004141"/>
    </source>
</evidence>
<keyword evidence="10" id="KW-1185">Reference proteome</keyword>
<evidence type="ECO:0000313" key="10">
    <source>
        <dbReference type="Proteomes" id="UP001278500"/>
    </source>
</evidence>
<name>A0AAE0JH18_9PEZI</name>
<evidence type="ECO:0000256" key="7">
    <source>
        <dbReference type="SAM" id="Phobius"/>
    </source>
</evidence>
<reference evidence="9" key="1">
    <citation type="journal article" date="2023" name="Mol. Phylogenet. Evol.">
        <title>Genome-scale phylogeny and comparative genomics of the fungal order Sordariales.</title>
        <authorList>
            <person name="Hensen N."/>
            <person name="Bonometti L."/>
            <person name="Westerberg I."/>
            <person name="Brannstrom I.O."/>
            <person name="Guillou S."/>
            <person name="Cros-Aarteil S."/>
            <person name="Calhoun S."/>
            <person name="Haridas S."/>
            <person name="Kuo A."/>
            <person name="Mondo S."/>
            <person name="Pangilinan J."/>
            <person name="Riley R."/>
            <person name="LaButti K."/>
            <person name="Andreopoulos B."/>
            <person name="Lipzen A."/>
            <person name="Chen C."/>
            <person name="Yan M."/>
            <person name="Daum C."/>
            <person name="Ng V."/>
            <person name="Clum A."/>
            <person name="Steindorff A."/>
            <person name="Ohm R.A."/>
            <person name="Martin F."/>
            <person name="Silar P."/>
            <person name="Natvig D.O."/>
            <person name="Lalanne C."/>
            <person name="Gautier V."/>
            <person name="Ament-Velasquez S.L."/>
            <person name="Kruys A."/>
            <person name="Hutchinson M.I."/>
            <person name="Powell A.J."/>
            <person name="Barry K."/>
            <person name="Miller A.N."/>
            <person name="Grigoriev I.V."/>
            <person name="Debuchy R."/>
            <person name="Gladieux P."/>
            <person name="Hiltunen Thoren M."/>
            <person name="Johannesson H."/>
        </authorList>
    </citation>
    <scope>NUCLEOTIDE SEQUENCE</scope>
    <source>
        <strain evidence="9">CBS 560.94</strain>
    </source>
</reference>
<protein>
    <recommendedName>
        <fullName evidence="8">Rhodopsin domain-containing protein</fullName>
    </recommendedName>
</protein>
<keyword evidence="2 7" id="KW-0812">Transmembrane</keyword>
<sequence length="486" mass="52295">MEFLATLINRGVSHIDAATIDANGSAGHGAHGSGGPAVGPKYSPDGYCGRRLAGLETGPIPNRGPETSAGLWILVSFSTAFLAARLYLKMYRLKGLWWDDYILVLAWLTHTLSATLAQVSISLFGLGHYPCDIPSPATSIPLLTLVGDHFGAMFSMFAVALSKTSWAVTLLRLFQRGSSTPSRNQRQYAVWIVWFVIITICLVKGAQGVLVWIPKCGSPAALGKDVCVMIKPLNGFATFAGSMSGTYDILLAVVPWKTIWGTGLGKREKLGVATTMSVGAVSGGAAFVLAVKMRGITSENFTCEIIVWSTAETSTTIMAACIPVHRAFCRQLRKKLLAQYRLHSSKQHSTPSTGKNGVGGSTTLTGGSTTLTSGNFRSVLDKLSQRRRKGSDGEDEPGCLSLPSAGVCHAPTDDNVSDRAILPVHDRSGSEVATSRNSGKILMTQEVKVEYHHHDDTLNGRDVLDEREQTQQHLYELKDMGRRGDT</sequence>
<feature type="transmembrane region" description="Helical" evidence="7">
    <location>
        <begin position="100"/>
        <end position="129"/>
    </location>
</feature>
<dbReference type="PANTHER" id="PTHR33048:SF42">
    <property type="entry name" value="INTEGRAL MEMBRANE PROTEIN"/>
    <property type="match status" value="1"/>
</dbReference>
<feature type="transmembrane region" description="Helical" evidence="7">
    <location>
        <begin position="69"/>
        <end position="88"/>
    </location>
</feature>
<dbReference type="InterPro" id="IPR052337">
    <property type="entry name" value="SAT4-like"/>
</dbReference>
<evidence type="ECO:0000256" key="5">
    <source>
        <dbReference type="ARBA" id="ARBA00038359"/>
    </source>
</evidence>
<comment type="caution">
    <text evidence="9">The sequence shown here is derived from an EMBL/GenBank/DDBJ whole genome shotgun (WGS) entry which is preliminary data.</text>
</comment>
<feature type="transmembrane region" description="Helical" evidence="7">
    <location>
        <begin position="188"/>
        <end position="213"/>
    </location>
</feature>
<dbReference type="GO" id="GO:0016020">
    <property type="term" value="C:membrane"/>
    <property type="evidence" value="ECO:0007669"/>
    <property type="project" value="UniProtKB-SubCell"/>
</dbReference>
<feature type="compositionally biased region" description="Low complexity" evidence="6">
    <location>
        <begin position="361"/>
        <end position="374"/>
    </location>
</feature>
<feature type="region of interest" description="Disordered" evidence="6">
    <location>
        <begin position="344"/>
        <end position="414"/>
    </location>
</feature>
<dbReference type="EMBL" id="JAUEPP010000003">
    <property type="protein sequence ID" value="KAK3347501.1"/>
    <property type="molecule type" value="Genomic_DNA"/>
</dbReference>
<evidence type="ECO:0000256" key="2">
    <source>
        <dbReference type="ARBA" id="ARBA00022692"/>
    </source>
</evidence>
<evidence type="ECO:0000256" key="3">
    <source>
        <dbReference type="ARBA" id="ARBA00022989"/>
    </source>
</evidence>